<dbReference type="GO" id="GO:0000976">
    <property type="term" value="F:transcription cis-regulatory region binding"/>
    <property type="evidence" value="ECO:0007669"/>
    <property type="project" value="TreeGrafter"/>
</dbReference>
<protein>
    <recommendedName>
        <fullName evidence="1 7">Transcriptional regulator MraZ</fullName>
    </recommendedName>
</protein>
<evidence type="ECO:0000313" key="10">
    <source>
        <dbReference type="Proteomes" id="UP000019141"/>
    </source>
</evidence>
<dbReference type="CDD" id="cd16321">
    <property type="entry name" value="MraZ_C"/>
    <property type="match status" value="1"/>
</dbReference>
<keyword evidence="9" id="KW-0132">Cell division</keyword>
<dbReference type="GO" id="GO:0005737">
    <property type="term" value="C:cytoplasm"/>
    <property type="evidence" value="ECO:0007669"/>
    <property type="project" value="UniProtKB-UniRule"/>
</dbReference>
<dbReference type="Pfam" id="PF02381">
    <property type="entry name" value="MraZ"/>
    <property type="match status" value="2"/>
</dbReference>
<dbReference type="AlphaFoldDB" id="W4LTW3"/>
<dbReference type="HAMAP" id="MF_01008">
    <property type="entry name" value="MraZ"/>
    <property type="match status" value="1"/>
</dbReference>
<dbReference type="PANTHER" id="PTHR34701:SF1">
    <property type="entry name" value="TRANSCRIPTIONAL REGULATOR MRAZ"/>
    <property type="match status" value="1"/>
</dbReference>
<keyword evidence="3" id="KW-0677">Repeat</keyword>
<feature type="domain" description="SpoVT-AbrB" evidence="8">
    <location>
        <begin position="82"/>
        <end position="125"/>
    </location>
</feature>
<dbReference type="Gene3D" id="3.40.1550.20">
    <property type="entry name" value="Transcriptional regulator MraZ domain"/>
    <property type="match status" value="1"/>
</dbReference>
<evidence type="ECO:0000259" key="8">
    <source>
        <dbReference type="PROSITE" id="PS51740"/>
    </source>
</evidence>
<evidence type="ECO:0000313" key="9">
    <source>
        <dbReference type="EMBL" id="ETX01499.1"/>
    </source>
</evidence>
<keyword evidence="6 7" id="KW-0804">Transcription</keyword>
<organism evidence="9 10">
    <name type="scientific">Entotheonella factor</name>
    <dbReference type="NCBI Taxonomy" id="1429438"/>
    <lineage>
        <taxon>Bacteria</taxon>
        <taxon>Pseudomonadati</taxon>
        <taxon>Nitrospinota/Tectimicrobiota group</taxon>
        <taxon>Candidatus Tectimicrobiota</taxon>
        <taxon>Candidatus Entotheonellia</taxon>
        <taxon>Candidatus Entotheonellales</taxon>
        <taxon>Candidatus Entotheonellaceae</taxon>
        <taxon>Candidatus Entotheonella</taxon>
    </lineage>
</organism>
<dbReference type="InterPro" id="IPR020603">
    <property type="entry name" value="MraZ_dom"/>
</dbReference>
<keyword evidence="5 7" id="KW-0238">DNA-binding</keyword>
<dbReference type="EMBL" id="AZHW01000227">
    <property type="protein sequence ID" value="ETX01499.1"/>
    <property type="molecule type" value="Genomic_DNA"/>
</dbReference>
<comment type="similarity">
    <text evidence="7">Belongs to the MraZ family.</text>
</comment>
<keyword evidence="9" id="KW-0131">Cell cycle</keyword>
<feature type="domain" description="SpoVT-AbrB" evidence="8">
    <location>
        <begin position="5"/>
        <end position="54"/>
    </location>
</feature>
<dbReference type="InterPro" id="IPR035644">
    <property type="entry name" value="MraZ_C"/>
</dbReference>
<dbReference type="SUPFAM" id="SSF89447">
    <property type="entry name" value="AbrB/MazE/MraZ-like"/>
    <property type="match status" value="1"/>
</dbReference>
<proteinExistence type="inferred from homology"/>
<dbReference type="InterPro" id="IPR003444">
    <property type="entry name" value="MraZ"/>
</dbReference>
<dbReference type="InterPro" id="IPR037914">
    <property type="entry name" value="SpoVT-AbrB_sf"/>
</dbReference>
<sequence>MLLGEYQLSLDDKGRLSVPAALRTSLRDLYAPEDATLVVTKYFEHCLVIYPQPVWRDIETQLLELPNDPPSRAFLRQFCASATVCNLDRQGRILVPAKLRQYAGLASEALVIGMMRKLELWSPERWEAYESSANAQFDTNPNLMGLRL</sequence>
<dbReference type="NCBIfam" id="TIGR00242">
    <property type="entry name" value="division/cell wall cluster transcriptional repressor MraZ"/>
    <property type="match status" value="1"/>
</dbReference>
<evidence type="ECO:0000256" key="5">
    <source>
        <dbReference type="ARBA" id="ARBA00023125"/>
    </source>
</evidence>
<accession>W4LTW3</accession>
<dbReference type="InterPro" id="IPR035642">
    <property type="entry name" value="MraZ_N"/>
</dbReference>
<comment type="caution">
    <text evidence="9">The sequence shown here is derived from an EMBL/GenBank/DDBJ whole genome shotgun (WGS) entry which is preliminary data.</text>
</comment>
<comment type="subunit">
    <text evidence="7">Forms oligomers.</text>
</comment>
<evidence type="ECO:0000256" key="6">
    <source>
        <dbReference type="ARBA" id="ARBA00023163"/>
    </source>
</evidence>
<comment type="subcellular location">
    <subcellularLocation>
        <location evidence="7">Cytoplasm</location>
        <location evidence="7">Nucleoid</location>
    </subcellularLocation>
</comment>
<dbReference type="Proteomes" id="UP000019141">
    <property type="component" value="Unassembled WGS sequence"/>
</dbReference>
<dbReference type="InterPro" id="IPR038619">
    <property type="entry name" value="MraZ_sf"/>
</dbReference>
<dbReference type="GO" id="GO:0003700">
    <property type="term" value="F:DNA-binding transcription factor activity"/>
    <property type="evidence" value="ECO:0007669"/>
    <property type="project" value="UniProtKB-UniRule"/>
</dbReference>
<gene>
    <name evidence="7" type="primary">mraZ</name>
    <name evidence="9" type="ORF">ETSY1_07135</name>
</gene>
<dbReference type="CDD" id="cd16320">
    <property type="entry name" value="MraZ_N"/>
    <property type="match status" value="1"/>
</dbReference>
<evidence type="ECO:0000256" key="3">
    <source>
        <dbReference type="ARBA" id="ARBA00022737"/>
    </source>
</evidence>
<dbReference type="PANTHER" id="PTHR34701">
    <property type="entry name" value="TRANSCRIPTIONAL REGULATOR MRAZ"/>
    <property type="match status" value="1"/>
</dbReference>
<evidence type="ECO:0000256" key="7">
    <source>
        <dbReference type="HAMAP-Rule" id="MF_01008"/>
    </source>
</evidence>
<dbReference type="GO" id="GO:0009295">
    <property type="term" value="C:nucleoid"/>
    <property type="evidence" value="ECO:0007669"/>
    <property type="project" value="UniProtKB-SubCell"/>
</dbReference>
<dbReference type="InterPro" id="IPR007159">
    <property type="entry name" value="SpoVT-AbrB_dom"/>
</dbReference>
<keyword evidence="4 7" id="KW-0805">Transcription regulation</keyword>
<dbReference type="PROSITE" id="PS51740">
    <property type="entry name" value="SPOVT_ABRB"/>
    <property type="match status" value="2"/>
</dbReference>
<dbReference type="GO" id="GO:2000143">
    <property type="term" value="P:negative regulation of DNA-templated transcription initiation"/>
    <property type="evidence" value="ECO:0007669"/>
    <property type="project" value="TreeGrafter"/>
</dbReference>
<reference evidence="9 10" key="1">
    <citation type="journal article" date="2014" name="Nature">
        <title>An environmental bacterial taxon with a large and distinct metabolic repertoire.</title>
        <authorList>
            <person name="Wilson M.C."/>
            <person name="Mori T."/>
            <person name="Ruckert C."/>
            <person name="Uria A.R."/>
            <person name="Helf M.J."/>
            <person name="Takada K."/>
            <person name="Gernert C."/>
            <person name="Steffens U.A."/>
            <person name="Heycke N."/>
            <person name="Schmitt S."/>
            <person name="Rinke C."/>
            <person name="Helfrich E.J."/>
            <person name="Brachmann A.O."/>
            <person name="Gurgui C."/>
            <person name="Wakimoto T."/>
            <person name="Kracht M."/>
            <person name="Crusemann M."/>
            <person name="Hentschel U."/>
            <person name="Abe I."/>
            <person name="Matsunaga S."/>
            <person name="Kalinowski J."/>
            <person name="Takeyama H."/>
            <person name="Piel J."/>
        </authorList>
    </citation>
    <scope>NUCLEOTIDE SEQUENCE [LARGE SCALE GENOMIC DNA]</scope>
    <source>
        <strain evidence="10">TSY1</strain>
    </source>
</reference>
<dbReference type="HOGENOM" id="CLU_107907_0_5_7"/>
<name>W4LTW3_ENTF1</name>
<evidence type="ECO:0000256" key="4">
    <source>
        <dbReference type="ARBA" id="ARBA00023015"/>
    </source>
</evidence>
<dbReference type="GO" id="GO:0051301">
    <property type="term" value="P:cell division"/>
    <property type="evidence" value="ECO:0007669"/>
    <property type="project" value="UniProtKB-KW"/>
</dbReference>
<evidence type="ECO:0000256" key="1">
    <source>
        <dbReference type="ARBA" id="ARBA00013860"/>
    </source>
</evidence>
<evidence type="ECO:0000256" key="2">
    <source>
        <dbReference type="ARBA" id="ARBA00022490"/>
    </source>
</evidence>
<keyword evidence="2 7" id="KW-0963">Cytoplasm</keyword>
<keyword evidence="10" id="KW-1185">Reference proteome</keyword>